<evidence type="ECO:0000313" key="9">
    <source>
        <dbReference type="EMBL" id="SFE67125.1"/>
    </source>
</evidence>
<dbReference type="InterPro" id="IPR020546">
    <property type="entry name" value="ATP_synth_F1_dsu/esu_N"/>
</dbReference>
<keyword evidence="5" id="KW-0406">Ion transport</keyword>
<evidence type="ECO:0000259" key="8">
    <source>
        <dbReference type="Pfam" id="PF02823"/>
    </source>
</evidence>
<dbReference type="GO" id="GO:0045259">
    <property type="term" value="C:proton-transporting ATP synthase complex"/>
    <property type="evidence" value="ECO:0007669"/>
    <property type="project" value="UniProtKB-KW"/>
</dbReference>
<evidence type="ECO:0000256" key="7">
    <source>
        <dbReference type="ARBA" id="ARBA00023196"/>
    </source>
</evidence>
<dbReference type="eggNOG" id="COG0355">
    <property type="taxonomic scope" value="Bacteria"/>
</dbReference>
<accession>A0A1I2CG76</accession>
<dbReference type="CDD" id="cd12152">
    <property type="entry name" value="F1-ATPase_delta"/>
    <property type="match status" value="1"/>
</dbReference>
<evidence type="ECO:0000256" key="2">
    <source>
        <dbReference type="ARBA" id="ARBA00004184"/>
    </source>
</evidence>
<name>A0A1I2CG76_9BACT</name>
<comment type="subcellular location">
    <subcellularLocation>
        <location evidence="2">Endomembrane system</location>
        <topology evidence="2">Peripheral membrane protein</topology>
    </subcellularLocation>
</comment>
<keyword evidence="10" id="KW-1185">Reference proteome</keyword>
<evidence type="ECO:0000256" key="6">
    <source>
        <dbReference type="ARBA" id="ARBA00023136"/>
    </source>
</evidence>
<dbReference type="EMBL" id="FONA01000016">
    <property type="protein sequence ID" value="SFE67125.1"/>
    <property type="molecule type" value="Genomic_DNA"/>
</dbReference>
<reference evidence="9 10" key="1">
    <citation type="submission" date="2016-10" db="EMBL/GenBank/DDBJ databases">
        <authorList>
            <person name="de Groot N.N."/>
        </authorList>
    </citation>
    <scope>NUCLEOTIDE SEQUENCE [LARGE SCALE GENOMIC DNA]</scope>
    <source>
        <strain evidence="9 10">DSM 19012</strain>
    </source>
</reference>
<dbReference type="Pfam" id="PF02823">
    <property type="entry name" value="ATP-synt_DE_N"/>
    <property type="match status" value="1"/>
</dbReference>
<evidence type="ECO:0000256" key="5">
    <source>
        <dbReference type="ARBA" id="ARBA00023065"/>
    </source>
</evidence>
<gene>
    <name evidence="9" type="ORF">SAMN05444380_1168</name>
</gene>
<dbReference type="SUPFAM" id="SSF51344">
    <property type="entry name" value="Epsilon subunit of F1F0-ATP synthase N-terminal domain"/>
    <property type="match status" value="1"/>
</dbReference>
<evidence type="ECO:0000256" key="3">
    <source>
        <dbReference type="ARBA" id="ARBA00005712"/>
    </source>
</evidence>
<evidence type="ECO:0000256" key="1">
    <source>
        <dbReference type="ARBA" id="ARBA00003543"/>
    </source>
</evidence>
<keyword evidence="6" id="KW-0472">Membrane</keyword>
<evidence type="ECO:0000256" key="4">
    <source>
        <dbReference type="ARBA" id="ARBA00022448"/>
    </source>
</evidence>
<dbReference type="InParanoid" id="A0A1I2CG76"/>
<dbReference type="FunCoup" id="A0A1I2CG76">
    <property type="interactions" value="344"/>
</dbReference>
<keyword evidence="7" id="KW-0139">CF(1)</keyword>
<dbReference type="GO" id="GO:0012505">
    <property type="term" value="C:endomembrane system"/>
    <property type="evidence" value="ECO:0007669"/>
    <property type="project" value="UniProtKB-SubCell"/>
</dbReference>
<dbReference type="STRING" id="385682.SAMN05444380_1168"/>
<comment type="function">
    <text evidence="1">Produces ATP from ADP in the presence of a proton gradient across the membrane.</text>
</comment>
<dbReference type="Proteomes" id="UP000181976">
    <property type="component" value="Unassembled WGS sequence"/>
</dbReference>
<keyword evidence="4" id="KW-0813">Transport</keyword>
<dbReference type="RefSeq" id="WP_010527632.1">
    <property type="nucleotide sequence ID" value="NZ_AFSL01000056.1"/>
</dbReference>
<dbReference type="Gene3D" id="2.60.15.10">
    <property type="entry name" value="F0F1 ATP synthase delta/epsilon subunit, N-terminal"/>
    <property type="match status" value="1"/>
</dbReference>
<protein>
    <submittedName>
        <fullName evidence="9">ATP synthase F1 subcomplex epsilon subunit</fullName>
    </submittedName>
</protein>
<sequence length="91" mass="10125">MDDLYLEIITPEKILYDGPVGLVEVPGAKGRFVLLRDHAPVISTLVRGKVRVIGKDGYDHLFSCKEGVIECHNNHAVILMNELPDENKADL</sequence>
<proteinExistence type="inferred from homology"/>
<feature type="domain" description="ATP synthase F1 complex delta/epsilon subunit N-terminal" evidence="8">
    <location>
        <begin position="5"/>
        <end position="81"/>
    </location>
</feature>
<dbReference type="InterPro" id="IPR036771">
    <property type="entry name" value="ATPsynth_dsu/esu_N"/>
</dbReference>
<evidence type="ECO:0000313" key="10">
    <source>
        <dbReference type="Proteomes" id="UP000181976"/>
    </source>
</evidence>
<dbReference type="GO" id="GO:0046933">
    <property type="term" value="F:proton-transporting ATP synthase activity, rotational mechanism"/>
    <property type="evidence" value="ECO:0007669"/>
    <property type="project" value="InterPro"/>
</dbReference>
<keyword evidence="7" id="KW-0066">ATP synthesis</keyword>
<comment type="similarity">
    <text evidence="3">Belongs to the ATPase epsilon chain family.</text>
</comment>
<dbReference type="InterPro" id="IPR001469">
    <property type="entry name" value="ATP_synth_F1_dsu/esu"/>
</dbReference>
<dbReference type="AlphaFoldDB" id="A0A1I2CG76"/>
<dbReference type="OrthoDB" id="5294255at2"/>
<organism evidence="9 10">
    <name type="scientific">Thermophagus xiamenensis</name>
    <dbReference type="NCBI Taxonomy" id="385682"/>
    <lineage>
        <taxon>Bacteria</taxon>
        <taxon>Pseudomonadati</taxon>
        <taxon>Bacteroidota</taxon>
        <taxon>Bacteroidia</taxon>
        <taxon>Marinilabiliales</taxon>
        <taxon>Marinilabiliaceae</taxon>
        <taxon>Thermophagus</taxon>
    </lineage>
</organism>